<dbReference type="EMBL" id="JAAQTO010000027">
    <property type="protein sequence ID" value="NIC05872.1"/>
    <property type="molecule type" value="Genomic_DNA"/>
</dbReference>
<dbReference type="PANTHER" id="PTHR22993">
    <property type="entry name" value="FORMAMIDOPYRIMIDINE-DNA GLYCOSYLASE"/>
    <property type="match status" value="1"/>
</dbReference>
<name>A0ABX0PR80_9GAMM</name>
<keyword evidence="13 15" id="KW-0326">Glycosidase</keyword>
<dbReference type="CDD" id="cd08966">
    <property type="entry name" value="EcFpg-like_N"/>
    <property type="match status" value="1"/>
</dbReference>
<dbReference type="SUPFAM" id="SSF57716">
    <property type="entry name" value="Glucocorticoid receptor-like (DNA-binding domain)"/>
    <property type="match status" value="1"/>
</dbReference>
<dbReference type="NCBIfam" id="TIGR00577">
    <property type="entry name" value="fpg"/>
    <property type="match status" value="1"/>
</dbReference>
<evidence type="ECO:0000256" key="2">
    <source>
        <dbReference type="ARBA" id="ARBA00009409"/>
    </source>
</evidence>
<evidence type="ECO:0000256" key="7">
    <source>
        <dbReference type="ARBA" id="ARBA00022801"/>
    </source>
</evidence>
<dbReference type="SMART" id="SM00898">
    <property type="entry name" value="Fapy_DNA_glyco"/>
    <property type="match status" value="1"/>
</dbReference>
<keyword evidence="19" id="KW-1185">Reference proteome</keyword>
<evidence type="ECO:0000256" key="4">
    <source>
        <dbReference type="ARBA" id="ARBA00022723"/>
    </source>
</evidence>
<dbReference type="EC" id="4.2.99.18" evidence="15"/>
<dbReference type="InterPro" id="IPR010979">
    <property type="entry name" value="Ribosomal_uS13-like_H2TH"/>
</dbReference>
<comment type="caution">
    <text evidence="18">The sequence shown here is derived from an EMBL/GenBank/DDBJ whole genome shotgun (WGS) entry which is preliminary data.</text>
</comment>
<keyword evidence="8 15" id="KW-0862">Zinc</keyword>
<dbReference type="PROSITE" id="PS01242">
    <property type="entry name" value="ZF_FPG_1"/>
    <property type="match status" value="1"/>
</dbReference>
<dbReference type="PROSITE" id="PS51066">
    <property type="entry name" value="ZF_FPG_2"/>
    <property type="match status" value="1"/>
</dbReference>
<dbReference type="EC" id="3.2.2.23" evidence="15"/>
<evidence type="ECO:0000256" key="13">
    <source>
        <dbReference type="ARBA" id="ARBA00023295"/>
    </source>
</evidence>
<dbReference type="InterPro" id="IPR035937">
    <property type="entry name" value="FPG_N"/>
</dbReference>
<evidence type="ECO:0000256" key="3">
    <source>
        <dbReference type="ARBA" id="ARBA00011245"/>
    </source>
</evidence>
<feature type="active site" description="Proton donor; for delta-elimination activity" evidence="15">
    <location>
        <position position="264"/>
    </location>
</feature>
<dbReference type="Pfam" id="PF01149">
    <property type="entry name" value="Fapy_DNA_glyco"/>
    <property type="match status" value="1"/>
</dbReference>
<dbReference type="Pfam" id="PF06831">
    <property type="entry name" value="H2TH"/>
    <property type="match status" value="1"/>
</dbReference>
<dbReference type="GO" id="GO:0140078">
    <property type="term" value="F:class I DNA-(apurinic or apyrimidinic site) endonuclease activity"/>
    <property type="evidence" value="ECO:0007669"/>
    <property type="project" value="UniProtKB-EC"/>
</dbReference>
<feature type="domain" description="FPG-type" evidence="16">
    <location>
        <begin position="240"/>
        <end position="274"/>
    </location>
</feature>
<comment type="catalytic activity">
    <reaction evidence="14 15">
        <text>2'-deoxyribonucleotide-(2'-deoxyribose 5'-phosphate)-2'-deoxyribonucleotide-DNA = a 3'-end 2'-deoxyribonucleotide-(2,3-dehydro-2,3-deoxyribose 5'-phosphate)-DNA + a 5'-end 5'-phospho-2'-deoxyribonucleoside-DNA + H(+)</text>
        <dbReference type="Rhea" id="RHEA:66592"/>
        <dbReference type="Rhea" id="RHEA-COMP:13180"/>
        <dbReference type="Rhea" id="RHEA-COMP:16897"/>
        <dbReference type="Rhea" id="RHEA-COMP:17067"/>
        <dbReference type="ChEBI" id="CHEBI:15378"/>
        <dbReference type="ChEBI" id="CHEBI:136412"/>
        <dbReference type="ChEBI" id="CHEBI:157695"/>
        <dbReference type="ChEBI" id="CHEBI:167181"/>
        <dbReference type="EC" id="4.2.99.18"/>
    </reaction>
</comment>
<accession>A0ABX0PR80</accession>
<dbReference type="InterPro" id="IPR020629">
    <property type="entry name" value="FPG_Glyclase"/>
</dbReference>
<dbReference type="InterPro" id="IPR015886">
    <property type="entry name" value="H2TH_FPG"/>
</dbReference>
<dbReference type="SUPFAM" id="SSF46946">
    <property type="entry name" value="S13-like H2TH domain"/>
    <property type="match status" value="1"/>
</dbReference>
<feature type="domain" description="Formamidopyrimidine-DNA glycosylase catalytic" evidence="17">
    <location>
        <begin position="2"/>
        <end position="116"/>
    </location>
</feature>
<keyword evidence="10 15" id="KW-0234">DNA repair</keyword>
<dbReference type="PROSITE" id="PS51068">
    <property type="entry name" value="FPG_CAT"/>
    <property type="match status" value="1"/>
</dbReference>
<feature type="active site" description="Proton donor" evidence="15">
    <location>
        <position position="3"/>
    </location>
</feature>
<evidence type="ECO:0000259" key="17">
    <source>
        <dbReference type="PROSITE" id="PS51068"/>
    </source>
</evidence>
<dbReference type="NCBIfam" id="NF002211">
    <property type="entry name" value="PRK01103.1"/>
    <property type="match status" value="1"/>
</dbReference>
<evidence type="ECO:0000313" key="18">
    <source>
        <dbReference type="EMBL" id="NIC05872.1"/>
    </source>
</evidence>
<feature type="binding site" evidence="15">
    <location>
        <position position="94"/>
    </location>
    <ligand>
        <name>DNA</name>
        <dbReference type="ChEBI" id="CHEBI:16991"/>
    </ligand>
</feature>
<keyword evidence="9 15" id="KW-0238">DNA-binding</keyword>
<dbReference type="Gene3D" id="3.20.190.10">
    <property type="entry name" value="MutM-like, N-terminal"/>
    <property type="match status" value="1"/>
</dbReference>
<dbReference type="InterPro" id="IPR015887">
    <property type="entry name" value="DNA_glyclase_Znf_dom_DNA_BS"/>
</dbReference>
<dbReference type="PANTHER" id="PTHR22993:SF9">
    <property type="entry name" value="FORMAMIDOPYRIMIDINE-DNA GLYCOSYLASE"/>
    <property type="match status" value="1"/>
</dbReference>
<dbReference type="InterPro" id="IPR012319">
    <property type="entry name" value="FPG_cat"/>
</dbReference>
<comment type="similarity">
    <text evidence="2 15">Belongs to the FPG family.</text>
</comment>
<evidence type="ECO:0000256" key="5">
    <source>
        <dbReference type="ARBA" id="ARBA00022763"/>
    </source>
</evidence>
<feature type="active site" description="Proton donor; for beta-elimination activity" evidence="15">
    <location>
        <position position="58"/>
    </location>
</feature>
<dbReference type="GO" id="GO:0008534">
    <property type="term" value="F:oxidized purine nucleobase lesion DNA N-glycosylase activity"/>
    <property type="evidence" value="ECO:0007669"/>
    <property type="project" value="UniProtKB-EC"/>
</dbReference>
<dbReference type="Proteomes" id="UP001318321">
    <property type="component" value="Unassembled WGS sequence"/>
</dbReference>
<organism evidence="18 19">
    <name type="scientific">Billgrantia bachuensis</name>
    <dbReference type="NCBI Taxonomy" id="2717286"/>
    <lineage>
        <taxon>Bacteria</taxon>
        <taxon>Pseudomonadati</taxon>
        <taxon>Pseudomonadota</taxon>
        <taxon>Gammaproteobacteria</taxon>
        <taxon>Oceanospirillales</taxon>
        <taxon>Halomonadaceae</taxon>
        <taxon>Billgrantia</taxon>
    </lineage>
</organism>
<protein>
    <recommendedName>
        <fullName evidence="15">Formamidopyrimidine-DNA glycosylase</fullName>
        <shortName evidence="15">Fapy-DNA glycosylase</shortName>
        <ecNumber evidence="15">3.2.2.23</ecNumber>
    </recommendedName>
    <alternativeName>
        <fullName evidence="15">DNA-(apurinic or apyrimidinic site) lyase MutM</fullName>
        <shortName evidence="15">AP lyase MutM</shortName>
        <ecNumber evidence="15">4.2.99.18</ecNumber>
    </alternativeName>
</protein>
<comment type="cofactor">
    <cofactor evidence="15">
        <name>Zn(2+)</name>
        <dbReference type="ChEBI" id="CHEBI:29105"/>
    </cofactor>
    <text evidence="15">Binds 1 zinc ion per subunit.</text>
</comment>
<evidence type="ECO:0000256" key="1">
    <source>
        <dbReference type="ARBA" id="ARBA00001668"/>
    </source>
</evidence>
<keyword evidence="7 15" id="KW-0378">Hydrolase</keyword>
<sequence length="274" mass="30542">MPELPEVETTRRGIAPHVERREIVEAIVRQSRLRVPVPGDFIDRLVGSRLGTLSRRAKYLLLPVEGERTGSLIWHLGMSGSLRIARLGELPKKHDHIDLVFDDGAILRYHDPRRFGFVDWLAGTPESDPRLANLGPEPLSEAFDGERLYRLARGRRMAVKPFLMDNAVVVGVGNIYASEALFLAGIDPRRAAGRISRERYEHLAAAIREVLAAAITQGGTTLRDFVSGTGEPGYFKQRLNVYGRHGQGCRRCNGELRLVTLGQRASVFCPACQR</sequence>
<evidence type="ECO:0000256" key="10">
    <source>
        <dbReference type="ARBA" id="ARBA00023204"/>
    </source>
</evidence>
<feature type="active site" description="Schiff-base intermediate with DNA" evidence="15">
    <location>
        <position position="2"/>
    </location>
</feature>
<proteinExistence type="inferred from homology"/>
<evidence type="ECO:0000256" key="6">
    <source>
        <dbReference type="ARBA" id="ARBA00022771"/>
    </source>
</evidence>
<evidence type="ECO:0000256" key="15">
    <source>
        <dbReference type="HAMAP-Rule" id="MF_00103"/>
    </source>
</evidence>
<keyword evidence="4 15" id="KW-0479">Metal-binding</keyword>
<dbReference type="SMART" id="SM01232">
    <property type="entry name" value="H2TH"/>
    <property type="match status" value="1"/>
</dbReference>
<keyword evidence="6 15" id="KW-0863">Zinc-finger</keyword>
<keyword evidence="5 15" id="KW-0227">DNA damage</keyword>
<dbReference type="InterPro" id="IPR000214">
    <property type="entry name" value="Znf_DNA_glyclase/AP_lyase"/>
</dbReference>
<keyword evidence="11 15" id="KW-0456">Lyase</keyword>
<comment type="function">
    <text evidence="15">Involved in base excision repair of DNA damaged by oxidation or by mutagenic agents. Acts as DNA glycosylase that recognizes and removes damaged bases. Has a preference for oxidized purines, such as 7,8-dihydro-8-oxoguanine (8-oxoG). Has AP (apurinic/apyrimidinic) lyase activity and introduces nicks in the DNA strand. Cleaves the DNA backbone by beta-delta elimination to generate a single-strand break at the site of the removed base with both 3'- and 5'-phosphates.</text>
</comment>
<evidence type="ECO:0000256" key="8">
    <source>
        <dbReference type="ARBA" id="ARBA00022833"/>
    </source>
</evidence>
<evidence type="ECO:0000256" key="11">
    <source>
        <dbReference type="ARBA" id="ARBA00023239"/>
    </source>
</evidence>
<feature type="binding site" evidence="15">
    <location>
        <position position="155"/>
    </location>
    <ligand>
        <name>DNA</name>
        <dbReference type="ChEBI" id="CHEBI:16991"/>
    </ligand>
</feature>
<reference evidence="18 19" key="1">
    <citation type="submission" date="2020-03" db="EMBL/GenBank/DDBJ databases">
        <title>Identification of Halomonas strains.</title>
        <authorList>
            <person name="Xiao Z."/>
            <person name="Dong F."/>
            <person name="Wang Z."/>
            <person name="Zhao J.-Y."/>
        </authorList>
    </citation>
    <scope>NUCLEOTIDE SEQUENCE [LARGE SCALE GENOMIC DNA]</scope>
    <source>
        <strain evidence="18 19">DX6</strain>
    </source>
</reference>
<feature type="binding site" evidence="15">
    <location>
        <position position="113"/>
    </location>
    <ligand>
        <name>DNA</name>
        <dbReference type="ChEBI" id="CHEBI:16991"/>
    </ligand>
</feature>
<evidence type="ECO:0000313" key="19">
    <source>
        <dbReference type="Proteomes" id="UP001318321"/>
    </source>
</evidence>
<gene>
    <name evidence="15 18" type="primary">mutM</name>
    <name evidence="15" type="synonym">fpg</name>
    <name evidence="18" type="ORF">HBJ55_10580</name>
</gene>
<dbReference type="RefSeq" id="WP_167114064.1">
    <property type="nucleotide sequence ID" value="NZ_JAAQTO010000027.1"/>
</dbReference>
<evidence type="ECO:0000256" key="14">
    <source>
        <dbReference type="ARBA" id="ARBA00044632"/>
    </source>
</evidence>
<keyword evidence="12 15" id="KW-0511">Multifunctional enzyme</keyword>
<evidence type="ECO:0000259" key="16">
    <source>
        <dbReference type="PROSITE" id="PS51066"/>
    </source>
</evidence>
<comment type="catalytic activity">
    <reaction evidence="1 15">
        <text>Hydrolysis of DNA containing ring-opened 7-methylguanine residues, releasing 2,6-diamino-4-hydroxy-5-(N-methyl)formamidopyrimidine.</text>
        <dbReference type="EC" id="3.2.2.23"/>
    </reaction>
</comment>
<evidence type="ECO:0000256" key="9">
    <source>
        <dbReference type="ARBA" id="ARBA00023125"/>
    </source>
</evidence>
<dbReference type="SUPFAM" id="SSF81624">
    <property type="entry name" value="N-terminal domain of MutM-like DNA repair proteins"/>
    <property type="match status" value="1"/>
</dbReference>
<comment type="subunit">
    <text evidence="3 15">Monomer.</text>
</comment>
<evidence type="ECO:0000256" key="12">
    <source>
        <dbReference type="ARBA" id="ARBA00023268"/>
    </source>
</evidence>
<dbReference type="Gene3D" id="1.10.8.50">
    <property type="match status" value="1"/>
</dbReference>
<dbReference type="HAMAP" id="MF_00103">
    <property type="entry name" value="Fapy_DNA_glycosyl"/>
    <property type="match status" value="1"/>
</dbReference>